<proteinExistence type="predicted"/>
<reference evidence="3" key="1">
    <citation type="submission" date="2023-07" db="EMBL/GenBank/DDBJ databases">
        <authorList>
            <person name="Kim M.K."/>
        </authorList>
    </citation>
    <scope>NUCLEOTIDE SEQUENCE</scope>
    <source>
        <strain evidence="3">ASUV-10-1</strain>
    </source>
</reference>
<feature type="compositionally biased region" description="Low complexity" evidence="1">
    <location>
        <begin position="46"/>
        <end position="60"/>
    </location>
</feature>
<evidence type="ECO:0000313" key="3">
    <source>
        <dbReference type="EMBL" id="MDO7874410.1"/>
    </source>
</evidence>
<feature type="compositionally biased region" description="Pro residues" evidence="1">
    <location>
        <begin position="61"/>
        <end position="91"/>
    </location>
</feature>
<dbReference type="Proteomes" id="UP001176429">
    <property type="component" value="Unassembled WGS sequence"/>
</dbReference>
<sequence length="283" mass="28767">MFYSPLKTAIVTLAALLLADSLSAQQAPPPAANTPTAKTKTKRPKTSASPAAPATAALPAPGMPLLPPAGGPGMAPPPAPGHGPLPGPGRGPKPGGVQVLSEFSGTITSYVAANDDQVYDSFGFKTSTGTDTMRFPRHLGQALMAAAKPGSTVTITGFRDTDPRGRTALHLVSLTANGQTLRDTPPTPPATPPTEETVTVRGSVQRLTQGPAGRATAAILTDGTVLRLPPAAAEQLAEKLKAGASVAATGTVRAARPGEVAARPVRVVHARTLTLDGVQFLLR</sequence>
<evidence type="ECO:0000256" key="1">
    <source>
        <dbReference type="SAM" id="MobiDB-lite"/>
    </source>
</evidence>
<keyword evidence="4" id="KW-1185">Reference proteome</keyword>
<gene>
    <name evidence="3" type="ORF">Q5H93_06670</name>
</gene>
<comment type="caution">
    <text evidence="3">The sequence shown here is derived from an EMBL/GenBank/DDBJ whole genome shotgun (WGS) entry which is preliminary data.</text>
</comment>
<evidence type="ECO:0008006" key="5">
    <source>
        <dbReference type="Google" id="ProtNLM"/>
    </source>
</evidence>
<evidence type="ECO:0000313" key="4">
    <source>
        <dbReference type="Proteomes" id="UP001176429"/>
    </source>
</evidence>
<organism evidence="3 4">
    <name type="scientific">Hymenobacter aranciens</name>
    <dbReference type="NCBI Taxonomy" id="3063996"/>
    <lineage>
        <taxon>Bacteria</taxon>
        <taxon>Pseudomonadati</taxon>
        <taxon>Bacteroidota</taxon>
        <taxon>Cytophagia</taxon>
        <taxon>Cytophagales</taxon>
        <taxon>Hymenobacteraceae</taxon>
        <taxon>Hymenobacter</taxon>
    </lineage>
</organism>
<accession>A0ABT9B823</accession>
<evidence type="ECO:0000256" key="2">
    <source>
        <dbReference type="SAM" id="SignalP"/>
    </source>
</evidence>
<name>A0ABT9B823_9BACT</name>
<keyword evidence="2" id="KW-0732">Signal</keyword>
<feature type="chain" id="PRO_5045841947" description="DUF5666 domain-containing protein" evidence="2">
    <location>
        <begin position="27"/>
        <end position="283"/>
    </location>
</feature>
<dbReference type="RefSeq" id="WP_305005722.1">
    <property type="nucleotide sequence ID" value="NZ_JAUQSY010000003.1"/>
</dbReference>
<dbReference type="EMBL" id="JAUQSY010000003">
    <property type="protein sequence ID" value="MDO7874410.1"/>
    <property type="molecule type" value="Genomic_DNA"/>
</dbReference>
<protein>
    <recommendedName>
        <fullName evidence="5">DUF5666 domain-containing protein</fullName>
    </recommendedName>
</protein>
<feature type="signal peptide" evidence="2">
    <location>
        <begin position="1"/>
        <end position="26"/>
    </location>
</feature>
<feature type="region of interest" description="Disordered" evidence="1">
    <location>
        <begin position="25"/>
        <end position="99"/>
    </location>
</feature>